<evidence type="ECO:0000313" key="1">
    <source>
        <dbReference type="EMBL" id="MFD2066048.1"/>
    </source>
</evidence>
<keyword evidence="2" id="KW-1185">Reference proteome</keyword>
<evidence type="ECO:0000313" key="2">
    <source>
        <dbReference type="Proteomes" id="UP001597369"/>
    </source>
</evidence>
<proteinExistence type="predicted"/>
<accession>A0ABW4WTH4</accession>
<reference evidence="2" key="1">
    <citation type="journal article" date="2019" name="Int. J. Syst. Evol. Microbiol.">
        <title>The Global Catalogue of Microorganisms (GCM) 10K type strain sequencing project: providing services to taxonomists for standard genome sequencing and annotation.</title>
        <authorList>
            <consortium name="The Broad Institute Genomics Platform"/>
            <consortium name="The Broad Institute Genome Sequencing Center for Infectious Disease"/>
            <person name="Wu L."/>
            <person name="Ma J."/>
        </authorList>
    </citation>
    <scope>NUCLEOTIDE SEQUENCE [LARGE SCALE GENOMIC DNA]</scope>
    <source>
        <strain evidence="2">JCM 16545</strain>
    </source>
</reference>
<dbReference type="EMBL" id="JBHUHV010000015">
    <property type="protein sequence ID" value="MFD2066048.1"/>
    <property type="molecule type" value="Genomic_DNA"/>
</dbReference>
<protein>
    <submittedName>
        <fullName evidence="1">Uncharacterized protein</fullName>
    </submittedName>
</protein>
<dbReference type="RefSeq" id="WP_229963125.1">
    <property type="nucleotide sequence ID" value="NZ_JAJJWI010000057.1"/>
</dbReference>
<gene>
    <name evidence="1" type="ORF">ACFSKU_04075</name>
</gene>
<organism evidence="1 2">
    <name type="scientific">Pontibacter silvestris</name>
    <dbReference type="NCBI Taxonomy" id="2305183"/>
    <lineage>
        <taxon>Bacteria</taxon>
        <taxon>Pseudomonadati</taxon>
        <taxon>Bacteroidota</taxon>
        <taxon>Cytophagia</taxon>
        <taxon>Cytophagales</taxon>
        <taxon>Hymenobacteraceae</taxon>
        <taxon>Pontibacter</taxon>
    </lineage>
</organism>
<name>A0ABW4WTH4_9BACT</name>
<comment type="caution">
    <text evidence="1">The sequence shown here is derived from an EMBL/GenBank/DDBJ whole genome shotgun (WGS) entry which is preliminary data.</text>
</comment>
<sequence length="84" mass="9989">MKSKYEVNFEELQQVDNASNDLEFDRLYRSYLNECHEQGFGLISYTEYHLLHKADTITEAWIADEIIAQEQLNTTRLTQFAKRL</sequence>
<dbReference type="Proteomes" id="UP001597369">
    <property type="component" value="Unassembled WGS sequence"/>
</dbReference>